<evidence type="ECO:0000313" key="4">
    <source>
        <dbReference type="Proteomes" id="UP000672657"/>
    </source>
</evidence>
<keyword evidence="1" id="KW-1133">Transmembrane helix</keyword>
<comment type="caution">
    <text evidence="3">The sequence shown here is derived from an EMBL/GenBank/DDBJ whole genome shotgun (WGS) entry which is preliminary data.</text>
</comment>
<evidence type="ECO:0000256" key="2">
    <source>
        <dbReference type="SAM" id="SignalP"/>
    </source>
</evidence>
<dbReference type="InterPro" id="IPR007039">
    <property type="entry name" value="TrbC/VirB2"/>
</dbReference>
<proteinExistence type="predicted"/>
<dbReference type="RefSeq" id="WP_211955852.1">
    <property type="nucleotide sequence ID" value="NZ_CAJPVI010000033.1"/>
</dbReference>
<protein>
    <recommendedName>
        <fullName evidence="5">Prepilin</fullName>
    </recommendedName>
</protein>
<feature type="chain" id="PRO_5047159715" description="Prepilin" evidence="2">
    <location>
        <begin position="36"/>
        <end position="118"/>
    </location>
</feature>
<evidence type="ECO:0000313" key="3">
    <source>
        <dbReference type="EMBL" id="CAG2155411.1"/>
    </source>
</evidence>
<keyword evidence="1" id="KW-0472">Membrane</keyword>
<name>A0ABN7Q3D7_9BURK</name>
<keyword evidence="4" id="KW-1185">Reference proteome</keyword>
<dbReference type="EMBL" id="CAJPVI010000033">
    <property type="protein sequence ID" value="CAG2155411.1"/>
    <property type="molecule type" value="Genomic_DNA"/>
</dbReference>
<keyword evidence="1" id="KW-0812">Transmembrane</keyword>
<dbReference type="Proteomes" id="UP000672657">
    <property type="component" value="Unassembled WGS sequence"/>
</dbReference>
<accession>A0ABN7Q3D7</accession>
<evidence type="ECO:0008006" key="5">
    <source>
        <dbReference type="Google" id="ProtNLM"/>
    </source>
</evidence>
<feature type="transmembrane region" description="Helical" evidence="1">
    <location>
        <begin position="84"/>
        <end position="105"/>
    </location>
</feature>
<keyword evidence="2" id="KW-0732">Signal</keyword>
<feature type="transmembrane region" description="Helical" evidence="1">
    <location>
        <begin position="59"/>
        <end position="77"/>
    </location>
</feature>
<sequence>MQLPSSRSGAVKLRETFTSALLLAAMASAAGPAHAQTAGPAFLDNLGNFICGIATFINTKYLFVAGLILIVLGAIGIANSESTIMKFVSVICIGVGIAASAPSIMKALGVASACTGIL</sequence>
<reference evidence="3 4" key="1">
    <citation type="submission" date="2021-03" db="EMBL/GenBank/DDBJ databases">
        <authorList>
            <person name="Peeters C."/>
        </authorList>
    </citation>
    <scope>NUCLEOTIDE SEQUENCE [LARGE SCALE GENOMIC DNA]</scope>
    <source>
        <strain evidence="3 4">LMG 26411</strain>
    </source>
</reference>
<evidence type="ECO:0000256" key="1">
    <source>
        <dbReference type="SAM" id="Phobius"/>
    </source>
</evidence>
<gene>
    <name evidence="3" type="ORF">LMG26411_04933</name>
</gene>
<dbReference type="Pfam" id="PF04956">
    <property type="entry name" value="TrbC"/>
    <property type="match status" value="1"/>
</dbReference>
<feature type="signal peptide" evidence="2">
    <location>
        <begin position="1"/>
        <end position="35"/>
    </location>
</feature>
<organism evidence="3 4">
    <name type="scientific">Cupriavidus numazuensis</name>
    <dbReference type="NCBI Taxonomy" id="221992"/>
    <lineage>
        <taxon>Bacteria</taxon>
        <taxon>Pseudomonadati</taxon>
        <taxon>Pseudomonadota</taxon>
        <taxon>Betaproteobacteria</taxon>
        <taxon>Burkholderiales</taxon>
        <taxon>Burkholderiaceae</taxon>
        <taxon>Cupriavidus</taxon>
    </lineage>
</organism>